<sequence length="114" mass="12436">MGSLSLWVGSAIGEGAAVVVQDENEQFDSRDEPAQSNGTPLVPLRWFVDSDTDTPISRWVRKEHEGAVLGGRSVLVVLVSEEVDRDTEHPTIPHRPLPIKLPKSKSGPVPTTRC</sequence>
<gene>
    <name evidence="2" type="ORF">BLNAU_6114</name>
</gene>
<dbReference type="Proteomes" id="UP001281761">
    <property type="component" value="Unassembled WGS sequence"/>
</dbReference>
<feature type="region of interest" description="Disordered" evidence="1">
    <location>
        <begin position="84"/>
        <end position="114"/>
    </location>
</feature>
<protein>
    <submittedName>
        <fullName evidence="2">Uncharacterized protein</fullName>
    </submittedName>
</protein>
<proteinExistence type="predicted"/>
<evidence type="ECO:0000256" key="1">
    <source>
        <dbReference type="SAM" id="MobiDB-lite"/>
    </source>
</evidence>
<name>A0ABQ9Y5A0_9EUKA</name>
<accession>A0ABQ9Y5A0</accession>
<evidence type="ECO:0000313" key="3">
    <source>
        <dbReference type="Proteomes" id="UP001281761"/>
    </source>
</evidence>
<evidence type="ECO:0000313" key="2">
    <source>
        <dbReference type="EMBL" id="KAK2958865.1"/>
    </source>
</evidence>
<organism evidence="2 3">
    <name type="scientific">Blattamonas nauphoetae</name>
    <dbReference type="NCBI Taxonomy" id="2049346"/>
    <lineage>
        <taxon>Eukaryota</taxon>
        <taxon>Metamonada</taxon>
        <taxon>Preaxostyla</taxon>
        <taxon>Oxymonadida</taxon>
        <taxon>Blattamonas</taxon>
    </lineage>
</organism>
<comment type="caution">
    <text evidence="2">The sequence shown here is derived from an EMBL/GenBank/DDBJ whole genome shotgun (WGS) entry which is preliminary data.</text>
</comment>
<dbReference type="EMBL" id="JARBJD010000034">
    <property type="protein sequence ID" value="KAK2958865.1"/>
    <property type="molecule type" value="Genomic_DNA"/>
</dbReference>
<feature type="region of interest" description="Disordered" evidence="1">
    <location>
        <begin position="23"/>
        <end position="42"/>
    </location>
</feature>
<keyword evidence="3" id="KW-1185">Reference proteome</keyword>
<reference evidence="2 3" key="1">
    <citation type="journal article" date="2022" name="bioRxiv">
        <title>Genomics of Preaxostyla Flagellates Illuminates Evolutionary Transitions and the Path Towards Mitochondrial Loss.</title>
        <authorList>
            <person name="Novak L.V.F."/>
            <person name="Treitli S.C."/>
            <person name="Pyrih J."/>
            <person name="Halakuc P."/>
            <person name="Pipaliya S.V."/>
            <person name="Vacek V."/>
            <person name="Brzon O."/>
            <person name="Soukal P."/>
            <person name="Eme L."/>
            <person name="Dacks J.B."/>
            <person name="Karnkowska A."/>
            <person name="Elias M."/>
            <person name="Hampl V."/>
        </authorList>
    </citation>
    <scope>NUCLEOTIDE SEQUENCE [LARGE SCALE GENOMIC DNA]</scope>
    <source>
        <strain evidence="2">NAU3</strain>
        <tissue evidence="2">Gut</tissue>
    </source>
</reference>